<dbReference type="EMBL" id="JBBKZU010000029">
    <property type="protein sequence ID" value="MEJ8816059.1"/>
    <property type="molecule type" value="Genomic_DNA"/>
</dbReference>
<keyword evidence="3" id="KW-1185">Reference proteome</keyword>
<evidence type="ECO:0000256" key="1">
    <source>
        <dbReference type="SAM" id="MobiDB-lite"/>
    </source>
</evidence>
<feature type="compositionally biased region" description="Basic and acidic residues" evidence="1">
    <location>
        <begin position="70"/>
        <end position="80"/>
    </location>
</feature>
<gene>
    <name evidence="2" type="ORF">WKW77_33735</name>
</gene>
<organism evidence="2 3">
    <name type="scientific">Variovorax ureilyticus</name>
    <dbReference type="NCBI Taxonomy" id="1836198"/>
    <lineage>
        <taxon>Bacteria</taxon>
        <taxon>Pseudomonadati</taxon>
        <taxon>Pseudomonadota</taxon>
        <taxon>Betaproteobacteria</taxon>
        <taxon>Burkholderiales</taxon>
        <taxon>Comamonadaceae</taxon>
        <taxon>Variovorax</taxon>
    </lineage>
</organism>
<protein>
    <submittedName>
        <fullName evidence="2">Uncharacterized protein</fullName>
    </submittedName>
</protein>
<sequence>MKMHGTTTDPPAHDDANDERMLMAEFAIGYDGLRYAYNGYRYDRLADAVAYSKLMRSRPSMRDPGGPFTQREKLDTPTDADRELMTSLAIRFEEGTYRFEGFRYGRLADAVNYATLSARRQDST</sequence>
<comment type="caution">
    <text evidence="2">The sequence shown here is derived from an EMBL/GenBank/DDBJ whole genome shotgun (WGS) entry which is preliminary data.</text>
</comment>
<name>A0ABU8VQX1_9BURK</name>
<reference evidence="2 3" key="1">
    <citation type="submission" date="2024-03" db="EMBL/GenBank/DDBJ databases">
        <title>Novel species of the genus Variovorax.</title>
        <authorList>
            <person name="Liu Q."/>
            <person name="Xin Y.-H."/>
        </authorList>
    </citation>
    <scope>NUCLEOTIDE SEQUENCE [LARGE SCALE GENOMIC DNA]</scope>
    <source>
        <strain evidence="2 3">KACC 18899</strain>
    </source>
</reference>
<accession>A0ABU8VQX1</accession>
<dbReference type="Proteomes" id="UP001365846">
    <property type="component" value="Unassembled WGS sequence"/>
</dbReference>
<evidence type="ECO:0000313" key="3">
    <source>
        <dbReference type="Proteomes" id="UP001365846"/>
    </source>
</evidence>
<proteinExistence type="predicted"/>
<dbReference type="RefSeq" id="WP_340361254.1">
    <property type="nucleotide sequence ID" value="NZ_JBBKZU010000029.1"/>
</dbReference>
<feature type="region of interest" description="Disordered" evidence="1">
    <location>
        <begin position="58"/>
        <end position="80"/>
    </location>
</feature>
<evidence type="ECO:0000313" key="2">
    <source>
        <dbReference type="EMBL" id="MEJ8816059.1"/>
    </source>
</evidence>